<gene>
    <name evidence="6" type="primary">C9orf41</name>
</gene>
<dbReference type="PANTHER" id="PTHR12303:SF6">
    <property type="entry name" value="CARNOSINE N-METHYLTRANSFERASE"/>
    <property type="match status" value="1"/>
</dbReference>
<comment type="similarity">
    <text evidence="1">Belongs to the carnosine N-methyltransferase family.</text>
</comment>
<evidence type="ECO:0000256" key="5">
    <source>
        <dbReference type="ARBA" id="ARBA00022691"/>
    </source>
</evidence>
<dbReference type="GO" id="GO:0032259">
    <property type="term" value="P:methylation"/>
    <property type="evidence" value="ECO:0007669"/>
    <property type="project" value="UniProtKB-KW"/>
</dbReference>
<reference evidence="6" key="1">
    <citation type="submission" date="2020-04" db="EMBL/GenBank/DDBJ databases">
        <authorList>
            <person name="Neveu A P."/>
        </authorList>
    </citation>
    <scope>NUCLEOTIDE SEQUENCE</scope>
    <source>
        <tissue evidence="6">Whole embryo</tissue>
    </source>
</reference>
<dbReference type="InterPro" id="IPR029063">
    <property type="entry name" value="SAM-dependent_MTases_sf"/>
</dbReference>
<proteinExistence type="evidence at transcript level"/>
<dbReference type="GO" id="GO:0005829">
    <property type="term" value="C:cytosol"/>
    <property type="evidence" value="ECO:0007669"/>
    <property type="project" value="TreeGrafter"/>
</dbReference>
<dbReference type="SUPFAM" id="SSF53335">
    <property type="entry name" value="S-adenosyl-L-methionine-dependent methyltransferases"/>
    <property type="match status" value="1"/>
</dbReference>
<keyword evidence="5" id="KW-0949">S-adenosyl-L-methionine</keyword>
<dbReference type="AlphaFoldDB" id="A0A6F9D8P9"/>
<dbReference type="SMART" id="SM01296">
    <property type="entry name" value="N2227"/>
    <property type="match status" value="1"/>
</dbReference>
<dbReference type="EC" id="2.1.1.22" evidence="2"/>
<evidence type="ECO:0000256" key="3">
    <source>
        <dbReference type="ARBA" id="ARBA00022603"/>
    </source>
</evidence>
<protein>
    <recommendedName>
        <fullName evidence="2">carnosine N-methyltransferase</fullName>
        <ecNumber evidence="2">2.1.1.22</ecNumber>
    </recommendedName>
</protein>
<dbReference type="Pfam" id="PF07942">
    <property type="entry name" value="CARME"/>
    <property type="match status" value="1"/>
</dbReference>
<dbReference type="GO" id="GO:0030735">
    <property type="term" value="F:carnosine N-methyltransferase activity"/>
    <property type="evidence" value="ECO:0007669"/>
    <property type="project" value="UniProtKB-EC"/>
</dbReference>
<evidence type="ECO:0000256" key="4">
    <source>
        <dbReference type="ARBA" id="ARBA00022679"/>
    </source>
</evidence>
<keyword evidence="3" id="KW-0489">Methyltransferase</keyword>
<dbReference type="EMBL" id="LR783518">
    <property type="protein sequence ID" value="CAB3227258.1"/>
    <property type="molecule type" value="mRNA"/>
</dbReference>
<dbReference type="GO" id="GO:0005634">
    <property type="term" value="C:nucleus"/>
    <property type="evidence" value="ECO:0007669"/>
    <property type="project" value="TreeGrafter"/>
</dbReference>
<keyword evidence="4" id="KW-0808">Transferase</keyword>
<accession>A0A6F9D8P9</accession>
<dbReference type="GO" id="GO:0035498">
    <property type="term" value="P:carnosine metabolic process"/>
    <property type="evidence" value="ECO:0007669"/>
    <property type="project" value="TreeGrafter"/>
</dbReference>
<dbReference type="PANTHER" id="PTHR12303">
    <property type="entry name" value="CARNOSINE N-METHYLTRANSFERASE"/>
    <property type="match status" value="1"/>
</dbReference>
<dbReference type="Gene3D" id="3.40.50.150">
    <property type="entry name" value="Vaccinia Virus protein VP39"/>
    <property type="match status" value="1"/>
</dbReference>
<evidence type="ECO:0000256" key="1">
    <source>
        <dbReference type="ARBA" id="ARBA00010086"/>
    </source>
</evidence>
<dbReference type="InterPro" id="IPR012901">
    <property type="entry name" value="CARME"/>
</dbReference>
<organism evidence="6">
    <name type="scientific">Phallusia mammillata</name>
    <dbReference type="NCBI Taxonomy" id="59560"/>
    <lineage>
        <taxon>Eukaryota</taxon>
        <taxon>Metazoa</taxon>
        <taxon>Chordata</taxon>
        <taxon>Tunicata</taxon>
        <taxon>Ascidiacea</taxon>
        <taxon>Phlebobranchia</taxon>
        <taxon>Ascidiidae</taxon>
        <taxon>Phallusia</taxon>
    </lineage>
</organism>
<sequence length="371" mass="42607">MDANGTSSKEEDTQEEVYHFMRVFNAFKAYRRTALHALDAREKNFEAILESHKLMLPNHRKIFDDTRLCIDCNAAVIKEIIKSCGDVFENKQYSEIQEHVSHSSFDSDKVKSTLKQIARDWSSDGANERLTSYQPIIEEIKKHIPLVHNNVEGFKDVTVLVPGCGLGRLAWELAKLGYITQGNEFSFYMLFTSSFIINQTQADGPDDFHQFTIYPWIDKTCNNISWADALKRIKFPDVNPGSLPFTNKFTMTAGDFLEVYTTEDTWDCVATCYFIDTAHNIVTYIERIFSILKPGGFWINLGPLLYHFSGMAKESSIELSYEEVVSVIKQVGFKILKEDWIKGTYTNNCRSMLQYEYNCVLLVATKPMQQT</sequence>
<evidence type="ECO:0000256" key="2">
    <source>
        <dbReference type="ARBA" id="ARBA00012003"/>
    </source>
</evidence>
<evidence type="ECO:0000313" key="6">
    <source>
        <dbReference type="EMBL" id="CAB3227258.1"/>
    </source>
</evidence>
<name>A0A6F9D8P9_9ASCI</name>